<evidence type="ECO:0000313" key="3">
    <source>
        <dbReference type="Proteomes" id="UP000515312"/>
    </source>
</evidence>
<dbReference type="EMBL" id="CP060394">
    <property type="protein sequence ID" value="QNI32328.1"/>
    <property type="molecule type" value="Genomic_DNA"/>
</dbReference>
<protein>
    <recommendedName>
        <fullName evidence="4">DUF5666 domain-containing protein</fullName>
    </recommendedName>
</protein>
<reference evidence="2 3" key="1">
    <citation type="submission" date="2020-08" db="EMBL/GenBank/DDBJ databases">
        <title>Edaphobacter telluris sp. nov. and Acidobacterium dinghuensis sp. nov., two acidobacteria isolated from forest soil.</title>
        <authorList>
            <person name="Fu J."/>
            <person name="Qiu L."/>
        </authorList>
    </citation>
    <scope>NUCLEOTIDE SEQUENCE [LARGE SCALE GENOMIC DNA]</scope>
    <source>
        <strain evidence="2">4Y35</strain>
    </source>
</reference>
<evidence type="ECO:0000313" key="2">
    <source>
        <dbReference type="EMBL" id="QNI32328.1"/>
    </source>
</evidence>
<dbReference type="KEGG" id="adin:H7849_25680"/>
<dbReference type="RefSeq" id="WP_186743283.1">
    <property type="nucleotide sequence ID" value="NZ_CP060394.1"/>
</dbReference>
<dbReference type="AlphaFoldDB" id="A0A7G8BIF8"/>
<sequence>MWAHVCRLGPEEDLFLKDIDIYLLMPFVKTSLALSLLASAGLTAVSFPALAEASQTAPASTARLLGTVTAVSGDAITIKSDAGVVSTITVSDATRIVRTEPGQKDLSSATPIKAQDLTIGDRVLVRATPGSAENTYSAQAVIAMKKSDIAQKQQQDREDWQKRGLGGIVKSVDAAAGTVVVTAGSRTYTIHTTPKTIVRRYAPDSVKFDDAKVSSLDQIKPGDQLRARGDRNTDGTEVNADEIVAGSFRNIAAMVASVNTAGQTLTVTDLITKKPVVVRFTPDSQLHKLAPEMAQGIAARFKGASGGSEQPVSASAQPVAGNGGGMGSGRAGGQRGDLSQMLQRAPSVQLTDLHPGDAVMIVATEGASDTATAITLLAGVEPMLQASTKASQSLFSSSWSLGGGGDSAAAAQQ</sequence>
<evidence type="ECO:0000256" key="1">
    <source>
        <dbReference type="SAM" id="MobiDB-lite"/>
    </source>
</evidence>
<organism evidence="2 3">
    <name type="scientific">Alloacidobacterium dinghuense</name>
    <dbReference type="NCBI Taxonomy" id="2763107"/>
    <lineage>
        <taxon>Bacteria</taxon>
        <taxon>Pseudomonadati</taxon>
        <taxon>Acidobacteriota</taxon>
        <taxon>Terriglobia</taxon>
        <taxon>Terriglobales</taxon>
        <taxon>Acidobacteriaceae</taxon>
        <taxon>Alloacidobacterium</taxon>
    </lineage>
</organism>
<keyword evidence="3" id="KW-1185">Reference proteome</keyword>
<proteinExistence type="predicted"/>
<feature type="compositionally biased region" description="Polar residues" evidence="1">
    <location>
        <begin position="307"/>
        <end position="316"/>
    </location>
</feature>
<accession>A0A7G8BIF8</accession>
<gene>
    <name evidence="2" type="ORF">H7849_25680</name>
</gene>
<dbReference type="Proteomes" id="UP000515312">
    <property type="component" value="Chromosome"/>
</dbReference>
<name>A0A7G8BIF8_9BACT</name>
<feature type="compositionally biased region" description="Gly residues" evidence="1">
    <location>
        <begin position="321"/>
        <end position="335"/>
    </location>
</feature>
<evidence type="ECO:0008006" key="4">
    <source>
        <dbReference type="Google" id="ProtNLM"/>
    </source>
</evidence>
<feature type="region of interest" description="Disordered" evidence="1">
    <location>
        <begin position="303"/>
        <end position="337"/>
    </location>
</feature>